<keyword evidence="2" id="KW-0698">rRNA processing</keyword>
<name>A0A2T0YEX9_9MICC</name>
<dbReference type="GO" id="GO:0003676">
    <property type="term" value="F:nucleic acid binding"/>
    <property type="evidence" value="ECO:0007669"/>
    <property type="project" value="InterPro"/>
</dbReference>
<evidence type="ECO:0000256" key="5">
    <source>
        <dbReference type="SAM" id="MobiDB-lite"/>
    </source>
</evidence>
<dbReference type="InterPro" id="IPR002052">
    <property type="entry name" value="DNA_methylase_N6_adenine_CS"/>
</dbReference>
<dbReference type="AlphaFoldDB" id="A0A2T0YEX9"/>
<evidence type="ECO:0000256" key="4">
    <source>
        <dbReference type="ARBA" id="ARBA00022679"/>
    </source>
</evidence>
<keyword evidence="9" id="KW-1185">Reference proteome</keyword>
<dbReference type="InterPro" id="IPR029063">
    <property type="entry name" value="SAM-dependent_MTases_sf"/>
</dbReference>
<reference evidence="8 9" key="1">
    <citation type="submission" date="2018-03" db="EMBL/GenBank/DDBJ databases">
        <title>Comparative analysis of microorganisms from saline springs in Andes Mountain Range, Colombia.</title>
        <authorList>
            <person name="Rubin E."/>
        </authorList>
    </citation>
    <scope>NUCLEOTIDE SEQUENCE [LARGE SCALE GENOMIC DNA]</scope>
    <source>
        <strain evidence="8 9">CG 35</strain>
    </source>
</reference>
<keyword evidence="4 8" id="KW-0808">Transferase</keyword>
<dbReference type="SUPFAM" id="SSF53335">
    <property type="entry name" value="S-adenosyl-L-methionine-dependent methyltransferases"/>
    <property type="match status" value="1"/>
</dbReference>
<dbReference type="Proteomes" id="UP000238217">
    <property type="component" value="Unassembled WGS sequence"/>
</dbReference>
<accession>A0A2T0YEX9</accession>
<evidence type="ECO:0000259" key="7">
    <source>
        <dbReference type="Pfam" id="PF26049"/>
    </source>
</evidence>
<evidence type="ECO:0000256" key="3">
    <source>
        <dbReference type="ARBA" id="ARBA00022603"/>
    </source>
</evidence>
<feature type="region of interest" description="Disordered" evidence="5">
    <location>
        <begin position="195"/>
        <end position="221"/>
    </location>
</feature>
<dbReference type="Gene3D" id="3.40.50.150">
    <property type="entry name" value="Vaccinia Virus protein VP39"/>
    <property type="match status" value="2"/>
</dbReference>
<gene>
    <name evidence="8" type="ORF">BCL67_11513</name>
</gene>
<keyword evidence="3 8" id="KW-0489">Methyltransferase</keyword>
<evidence type="ECO:0000313" key="9">
    <source>
        <dbReference type="Proteomes" id="UP000238217"/>
    </source>
</evidence>
<dbReference type="GO" id="GO:0032259">
    <property type="term" value="P:methylation"/>
    <property type="evidence" value="ECO:0007669"/>
    <property type="project" value="UniProtKB-KW"/>
</dbReference>
<evidence type="ECO:0000256" key="2">
    <source>
        <dbReference type="ARBA" id="ARBA00022552"/>
    </source>
</evidence>
<proteinExistence type="predicted"/>
<evidence type="ECO:0000256" key="1">
    <source>
        <dbReference type="ARBA" id="ARBA00022490"/>
    </source>
</evidence>
<sequence length="411" mass="43851">MPFPAGQTPDVQPSPLTQSFDFTPISPPPDAVDLLLLDTAAAWWENGHPREGVLILDDRSGAITLPILDSLIKDAGKPGSVCAKVEDAVAAVRVLSDELGAERALQGNARRANLPAPVPAELPTLTEQAPEAFTGVHTVLMHLPRSLETLTDWAWLIREHAAADVVVLAVGRDKHMNRSMNQVLEKNFTDVSAGRGRSKSRVLTARGPRDGVPTSAPRKNTHQLAIPGKGSTELTLCSLGATYGGTKLDPGTRLMLAAVEAHQGFPGAEYVIDFGSGNGTVSAFLTLRHPQLKVIATDHSASAVQSTQLTAEANGVADRVETVRDDALSRFEDGSAEVILLNPPFHQGNAVDPGAAHRLIRAAGRVLAPGGRIYSVWNSHLKHRTVLSKEVGLTEQLARDARFTVTVSTKR</sequence>
<dbReference type="PROSITE" id="PS00092">
    <property type="entry name" value="N6_MTASE"/>
    <property type="match status" value="1"/>
</dbReference>
<dbReference type="InterPro" id="IPR007848">
    <property type="entry name" value="Small_mtfrase_dom"/>
</dbReference>
<evidence type="ECO:0000259" key="6">
    <source>
        <dbReference type="Pfam" id="PF05175"/>
    </source>
</evidence>
<dbReference type="PANTHER" id="PTHR47816:SF4">
    <property type="entry name" value="RIBOSOMAL RNA SMALL SUBUNIT METHYLTRANSFERASE C"/>
    <property type="match status" value="1"/>
</dbReference>
<comment type="caution">
    <text evidence="8">The sequence shown here is derived from an EMBL/GenBank/DDBJ whole genome shotgun (WGS) entry which is preliminary data.</text>
</comment>
<dbReference type="InterPro" id="IPR058679">
    <property type="entry name" value="RlmG_N"/>
</dbReference>
<keyword evidence="1" id="KW-0963">Cytoplasm</keyword>
<feature type="domain" description="RlmG N-terminal" evidence="7">
    <location>
        <begin position="30"/>
        <end position="206"/>
    </location>
</feature>
<dbReference type="GO" id="GO:0008757">
    <property type="term" value="F:S-adenosylmethionine-dependent methyltransferase activity"/>
    <property type="evidence" value="ECO:0007669"/>
    <property type="project" value="InterPro"/>
</dbReference>
<dbReference type="PANTHER" id="PTHR47816">
    <property type="entry name" value="RIBOSOMAL RNA SMALL SUBUNIT METHYLTRANSFERASE C"/>
    <property type="match status" value="1"/>
</dbReference>
<dbReference type="RefSeq" id="WP_106123677.1">
    <property type="nucleotide sequence ID" value="NZ_PVTY01000015.1"/>
</dbReference>
<dbReference type="GO" id="GO:0006364">
    <property type="term" value="P:rRNA processing"/>
    <property type="evidence" value="ECO:0007669"/>
    <property type="project" value="UniProtKB-KW"/>
</dbReference>
<dbReference type="CDD" id="cd02440">
    <property type="entry name" value="AdoMet_MTases"/>
    <property type="match status" value="1"/>
</dbReference>
<organism evidence="8 9">
    <name type="scientific">Nesterenkonia sandarakina</name>
    <dbReference type="NCBI Taxonomy" id="272918"/>
    <lineage>
        <taxon>Bacteria</taxon>
        <taxon>Bacillati</taxon>
        <taxon>Actinomycetota</taxon>
        <taxon>Actinomycetes</taxon>
        <taxon>Micrococcales</taxon>
        <taxon>Micrococcaceae</taxon>
        <taxon>Nesterenkonia</taxon>
    </lineage>
</organism>
<protein>
    <submittedName>
        <fullName evidence="8">16S rRNA (Guanine1207-N2)-methyltransferase</fullName>
    </submittedName>
</protein>
<feature type="domain" description="Methyltransferase small" evidence="6">
    <location>
        <begin position="233"/>
        <end position="406"/>
    </location>
</feature>
<dbReference type="OrthoDB" id="29650at2"/>
<feature type="compositionally biased region" description="Polar residues" evidence="5">
    <location>
        <begin position="9"/>
        <end position="21"/>
    </location>
</feature>
<dbReference type="Pfam" id="PF05175">
    <property type="entry name" value="MTS"/>
    <property type="match status" value="1"/>
</dbReference>
<dbReference type="GO" id="GO:0008170">
    <property type="term" value="F:N-methyltransferase activity"/>
    <property type="evidence" value="ECO:0007669"/>
    <property type="project" value="UniProtKB-ARBA"/>
</dbReference>
<dbReference type="Pfam" id="PF26049">
    <property type="entry name" value="RLMG_N"/>
    <property type="match status" value="1"/>
</dbReference>
<dbReference type="EMBL" id="PVTY01000015">
    <property type="protein sequence ID" value="PRZ13410.1"/>
    <property type="molecule type" value="Genomic_DNA"/>
</dbReference>
<feature type="region of interest" description="Disordered" evidence="5">
    <location>
        <begin position="1"/>
        <end position="23"/>
    </location>
</feature>
<evidence type="ECO:0000313" key="8">
    <source>
        <dbReference type="EMBL" id="PRZ13410.1"/>
    </source>
</evidence>
<dbReference type="InterPro" id="IPR046977">
    <property type="entry name" value="RsmC/RlmG"/>
</dbReference>